<proteinExistence type="predicted"/>
<evidence type="ECO:0000313" key="2">
    <source>
        <dbReference type="EMBL" id="TFB02938.1"/>
    </source>
</evidence>
<protein>
    <submittedName>
        <fullName evidence="2">Uncharacterized protein</fullName>
    </submittedName>
</protein>
<gene>
    <name evidence="2" type="ORF">CCMA1212_005374</name>
</gene>
<dbReference type="RefSeq" id="XP_073559139.1">
    <property type="nucleotide sequence ID" value="XM_073702636.1"/>
</dbReference>
<feature type="region of interest" description="Disordered" evidence="1">
    <location>
        <begin position="1"/>
        <end position="35"/>
    </location>
</feature>
<comment type="caution">
    <text evidence="2">The sequence shown here is derived from an EMBL/GenBank/DDBJ whole genome shotgun (WGS) entry which is preliminary data.</text>
</comment>
<dbReference type="Proteomes" id="UP001642720">
    <property type="component" value="Unassembled WGS sequence"/>
</dbReference>
<keyword evidence="3" id="KW-1185">Reference proteome</keyword>
<evidence type="ECO:0000256" key="1">
    <source>
        <dbReference type="SAM" id="MobiDB-lite"/>
    </source>
</evidence>
<dbReference type="EMBL" id="PPTA01000006">
    <property type="protein sequence ID" value="TFB02938.1"/>
    <property type="molecule type" value="Genomic_DNA"/>
</dbReference>
<feature type="region of interest" description="Disordered" evidence="1">
    <location>
        <begin position="60"/>
        <end position="137"/>
    </location>
</feature>
<accession>A0ABY2H7K9</accession>
<dbReference type="GeneID" id="300577086"/>
<organism evidence="2 3">
    <name type="scientific">Trichoderma ghanense</name>
    <dbReference type="NCBI Taxonomy" id="65468"/>
    <lineage>
        <taxon>Eukaryota</taxon>
        <taxon>Fungi</taxon>
        <taxon>Dikarya</taxon>
        <taxon>Ascomycota</taxon>
        <taxon>Pezizomycotina</taxon>
        <taxon>Sordariomycetes</taxon>
        <taxon>Hypocreomycetidae</taxon>
        <taxon>Hypocreales</taxon>
        <taxon>Hypocreaceae</taxon>
        <taxon>Trichoderma</taxon>
    </lineage>
</organism>
<reference evidence="2 3" key="1">
    <citation type="submission" date="2018-01" db="EMBL/GenBank/DDBJ databases">
        <title>Genome characterization of the sugarcane-associated fungus Trichoderma ghanense CCMA-1212 and their application in lignocelulose bioconversion.</title>
        <authorList>
            <person name="Steindorff A.S."/>
            <person name="Mendes T.D."/>
            <person name="Vilela E.S.D."/>
            <person name="Rodrigues D.S."/>
            <person name="Formighieri E.F."/>
            <person name="Melo I.S."/>
            <person name="Favaro L.C.L."/>
        </authorList>
    </citation>
    <scope>NUCLEOTIDE SEQUENCE [LARGE SCALE GENOMIC DNA]</scope>
    <source>
        <strain evidence="2 3">CCMA-1212</strain>
    </source>
</reference>
<evidence type="ECO:0000313" key="3">
    <source>
        <dbReference type="Proteomes" id="UP001642720"/>
    </source>
</evidence>
<sequence>MRAWHDKGSASASLIHEPLASDCRGTAEQSRPTGTVAAAVSGLSLSLGLSAPWDVDKGFNLSPRKSGCSTPSRLHPTPSYEYTPSARISHAPPRHGREPGGHLQDPQTPKAGSKDKKSASSLGFQSFPPHFLVHPSP</sequence>
<name>A0ABY2H7K9_9HYPO</name>